<gene>
    <name evidence="1" type="ORF">NCCP691_11030</name>
</gene>
<evidence type="ECO:0000313" key="1">
    <source>
        <dbReference type="EMBL" id="GIZ51089.1"/>
    </source>
</evidence>
<dbReference type="Proteomes" id="UP000887222">
    <property type="component" value="Unassembled WGS sequence"/>
</dbReference>
<name>A0ABQ4Q1U2_9BURK</name>
<proteinExistence type="predicted"/>
<comment type="caution">
    <text evidence="1">The sequence shown here is derived from an EMBL/GenBank/DDBJ whole genome shotgun (WGS) entry which is preliminary data.</text>
</comment>
<accession>A0ABQ4Q1U2</accession>
<dbReference type="EMBL" id="BPMK01000004">
    <property type="protein sequence ID" value="GIZ51089.1"/>
    <property type="molecule type" value="Genomic_DNA"/>
</dbReference>
<sequence>MVRLWRDGIQVPRWQLAQLQPVAGELRIEENKDELLRRFLRVARLLGCTAPDLGRDMLPPLVDAAVIYIKGDRISISGFERGEMSQTYAQTWLVETVTA</sequence>
<protein>
    <submittedName>
        <fullName evidence="1">Uncharacterized protein</fullName>
    </submittedName>
</protein>
<evidence type="ECO:0000313" key="2">
    <source>
        <dbReference type="Proteomes" id="UP000887222"/>
    </source>
</evidence>
<reference evidence="1 2" key="1">
    <citation type="journal article" date="2022" name="Int. J. Syst. Evol. Microbiol.">
        <title>Noviherbaspirillum aridicola sp. nov., isolated from an arid soil in Pakistan.</title>
        <authorList>
            <person name="Khan I.U."/>
            <person name="Saqib M."/>
            <person name="Amin A."/>
            <person name="Hussain F."/>
            <person name="Li L."/>
            <person name="Liu Y.H."/>
            <person name="Fang B.Z."/>
            <person name="Ahmed I."/>
            <person name="Li W.J."/>
        </authorList>
    </citation>
    <scope>NUCLEOTIDE SEQUENCE [LARGE SCALE GENOMIC DNA]</scope>
    <source>
        <strain evidence="1 2">NCCP-691</strain>
    </source>
</reference>
<keyword evidence="2" id="KW-1185">Reference proteome</keyword>
<organism evidence="1 2">
    <name type="scientific">Noviherbaspirillum aridicola</name>
    <dbReference type="NCBI Taxonomy" id="2849687"/>
    <lineage>
        <taxon>Bacteria</taxon>
        <taxon>Pseudomonadati</taxon>
        <taxon>Pseudomonadota</taxon>
        <taxon>Betaproteobacteria</taxon>
        <taxon>Burkholderiales</taxon>
        <taxon>Oxalobacteraceae</taxon>
        <taxon>Noviherbaspirillum</taxon>
    </lineage>
</organism>